<organism evidence="2 3">
    <name type="scientific">Theileria orientalis</name>
    <dbReference type="NCBI Taxonomy" id="68886"/>
    <lineage>
        <taxon>Eukaryota</taxon>
        <taxon>Sar</taxon>
        <taxon>Alveolata</taxon>
        <taxon>Apicomplexa</taxon>
        <taxon>Aconoidasida</taxon>
        <taxon>Piroplasmida</taxon>
        <taxon>Theileriidae</taxon>
        <taxon>Theileria</taxon>
    </lineage>
</organism>
<feature type="chain" id="PRO_5037124080" evidence="1">
    <location>
        <begin position="19"/>
        <end position="184"/>
    </location>
</feature>
<feature type="signal peptide" evidence="1">
    <location>
        <begin position="1"/>
        <end position="18"/>
    </location>
</feature>
<evidence type="ECO:0000256" key="1">
    <source>
        <dbReference type="SAM" id="SignalP"/>
    </source>
</evidence>
<dbReference type="AlphaFoldDB" id="A0A976XJ59"/>
<name>A0A976XJ59_THEOR</name>
<dbReference type="Proteomes" id="UP000244811">
    <property type="component" value="Chromosome 3"/>
</dbReference>
<reference evidence="2" key="1">
    <citation type="submission" date="2022-07" db="EMBL/GenBank/DDBJ databases">
        <title>Evaluation of T. orientalis genome assembly methods using nanopore sequencing and analysis of variation between genomes.</title>
        <authorList>
            <person name="Yam J."/>
            <person name="Micallef M.L."/>
            <person name="Liu M."/>
            <person name="Djordjevic S.P."/>
            <person name="Bogema D.R."/>
            <person name="Jenkins C."/>
        </authorList>
    </citation>
    <scope>NUCLEOTIDE SEQUENCE</scope>
    <source>
        <strain evidence="2">Goon Nure</strain>
    </source>
</reference>
<dbReference type="EMBL" id="CP056070">
    <property type="protein sequence ID" value="UVC49711.1"/>
    <property type="molecule type" value="Genomic_DNA"/>
</dbReference>
<sequence length="184" mass="19237">MKFAIFAVAALVAKFAAADSAAPVAAKVLDLKGLKFVLYGRHKDPNASATTGCPLGALPDTVFLHKTVDHKGAHFTWVKPVHGLVNELVCGSNAVWKGLAGELLLDFHFFGKTDGKMFAHVEHLTALGGVAHVFLGFEGAAAGKALGVSKFLAGVAALLDADFLKVKALPAHALLHELAFHHAA</sequence>
<evidence type="ECO:0000313" key="2">
    <source>
        <dbReference type="EMBL" id="UVC49711.1"/>
    </source>
</evidence>
<proteinExistence type="predicted"/>
<accession>A0A976XJ59</accession>
<keyword evidence="1" id="KW-0732">Signal</keyword>
<evidence type="ECO:0000313" key="3">
    <source>
        <dbReference type="Proteomes" id="UP000244811"/>
    </source>
</evidence>
<gene>
    <name evidence="2" type="ORF">MACK_003821</name>
</gene>
<protein>
    <submittedName>
        <fullName evidence="2">Uncharacterized protein</fullName>
    </submittedName>
</protein>